<comment type="caution">
    <text evidence="7">The sequence shown here is derived from an EMBL/GenBank/DDBJ whole genome shotgun (WGS) entry which is preliminary data.</text>
</comment>
<dbReference type="Pfam" id="PF03208">
    <property type="entry name" value="PRA1"/>
    <property type="match status" value="1"/>
</dbReference>
<keyword evidence="4 5" id="KW-0472">Membrane</keyword>
<dbReference type="GO" id="GO:0016020">
    <property type="term" value="C:membrane"/>
    <property type="evidence" value="ECO:0007669"/>
    <property type="project" value="UniProtKB-SubCell"/>
</dbReference>
<evidence type="ECO:0000256" key="1">
    <source>
        <dbReference type="ARBA" id="ARBA00004141"/>
    </source>
</evidence>
<feature type="transmembrane region" description="Helical" evidence="5">
    <location>
        <begin position="207"/>
        <end position="224"/>
    </location>
</feature>
<comment type="similarity">
    <text evidence="5">Belongs to the PRA1 family.</text>
</comment>
<evidence type="ECO:0000256" key="5">
    <source>
        <dbReference type="RuleBase" id="RU363107"/>
    </source>
</evidence>
<protein>
    <recommendedName>
        <fullName evidence="5">PRA1 family protein</fullName>
    </recommendedName>
</protein>
<feature type="compositionally biased region" description="Low complexity" evidence="6">
    <location>
        <begin position="26"/>
        <end position="62"/>
    </location>
</feature>
<dbReference type="PANTHER" id="PTHR19317:SF0">
    <property type="entry name" value="PRENYLATED RAB ACCEPTOR PROTEIN 1"/>
    <property type="match status" value="1"/>
</dbReference>
<dbReference type="AlphaFoldDB" id="A0A3R7S4M3"/>
<feature type="transmembrane region" description="Helical" evidence="5">
    <location>
        <begin position="121"/>
        <end position="140"/>
    </location>
</feature>
<feature type="transmembrane region" description="Helical" evidence="5">
    <location>
        <begin position="183"/>
        <end position="201"/>
    </location>
</feature>
<dbReference type="OrthoDB" id="249547at2759"/>
<dbReference type="GO" id="GO:0005794">
    <property type="term" value="C:Golgi apparatus"/>
    <property type="evidence" value="ECO:0007669"/>
    <property type="project" value="TreeGrafter"/>
</dbReference>
<feature type="transmembrane region" description="Helical" evidence="5">
    <location>
        <begin position="244"/>
        <end position="260"/>
    </location>
</feature>
<gene>
    <name evidence="7" type="ORF">Tco025E_03446</name>
</gene>
<evidence type="ECO:0000313" key="7">
    <source>
        <dbReference type="EMBL" id="RNF21263.1"/>
    </source>
</evidence>
<dbReference type="GeneID" id="40317057"/>
<evidence type="ECO:0000256" key="3">
    <source>
        <dbReference type="ARBA" id="ARBA00022989"/>
    </source>
</evidence>
<feature type="transmembrane region" description="Helical" evidence="5">
    <location>
        <begin position="146"/>
        <end position="163"/>
    </location>
</feature>
<dbReference type="RefSeq" id="XP_029229482.1">
    <property type="nucleotide sequence ID" value="XM_029370364.1"/>
</dbReference>
<proteinExistence type="inferred from homology"/>
<evidence type="ECO:0000313" key="8">
    <source>
        <dbReference type="Proteomes" id="UP000284403"/>
    </source>
</evidence>
<accession>A0A3R7S4M3</accession>
<evidence type="ECO:0000256" key="4">
    <source>
        <dbReference type="ARBA" id="ARBA00023136"/>
    </source>
</evidence>
<dbReference type="Proteomes" id="UP000284403">
    <property type="component" value="Unassembled WGS sequence"/>
</dbReference>
<keyword evidence="2 5" id="KW-0812">Transmembrane</keyword>
<sequence length="294" mass="33164">MKKGHTSDGEGPIGVLRGKDTHSSSEVHSFSSSTFSSSTAGERLPATQAATAPTTEEQQQQHPPREGGVFALARDVVLQVWNIVKELQKEELPWMKDFFDREQFVPPKSLGDAVSRANLNLPFYAANYAVICYVVLLPFLLLYNPLFFVLIGVSAVTLHSIYLAERQRSVYGTRMCIGGFSVLYRRLADVFLVVLLLLFLFGDGLRTMGAVLFITGVLVLPHAVLRRPTYFDDEELEKLRPKMVQYIIIFVLLLLAYLEGKESDGGRSYHHHHHHDENNAQHSHKRGKEVEEKE</sequence>
<dbReference type="EMBL" id="MKKU01000160">
    <property type="protein sequence ID" value="RNF21263.1"/>
    <property type="molecule type" value="Genomic_DNA"/>
</dbReference>
<feature type="region of interest" description="Disordered" evidence="6">
    <location>
        <begin position="1"/>
        <end position="64"/>
    </location>
</feature>
<dbReference type="InterPro" id="IPR004895">
    <property type="entry name" value="Prenylated_rab_accept_PRA1"/>
</dbReference>
<dbReference type="PANTHER" id="PTHR19317">
    <property type="entry name" value="PRENYLATED RAB ACCEPTOR 1-RELATED"/>
    <property type="match status" value="1"/>
</dbReference>
<evidence type="ECO:0000256" key="6">
    <source>
        <dbReference type="SAM" id="MobiDB-lite"/>
    </source>
</evidence>
<comment type="subcellular location">
    <subcellularLocation>
        <location evidence="1 5">Membrane</location>
        <topology evidence="1 5">Multi-pass membrane protein</topology>
    </subcellularLocation>
</comment>
<keyword evidence="8" id="KW-1185">Reference proteome</keyword>
<name>A0A3R7S4M3_9TRYP</name>
<reference evidence="7 8" key="1">
    <citation type="journal article" date="2018" name="BMC Genomics">
        <title>Genomic comparison of Trypanosoma conorhini and Trypanosoma rangeli to Trypanosoma cruzi strains of high and low virulence.</title>
        <authorList>
            <person name="Bradwell K.R."/>
            <person name="Koparde V.N."/>
            <person name="Matveyev A.V."/>
            <person name="Serrano M.G."/>
            <person name="Alves J.M."/>
            <person name="Parikh H."/>
            <person name="Huang B."/>
            <person name="Lee V."/>
            <person name="Espinosa-Alvarez O."/>
            <person name="Ortiz P.A."/>
            <person name="Costa-Martins A.G."/>
            <person name="Teixeira M.M."/>
            <person name="Buck G.A."/>
        </authorList>
    </citation>
    <scope>NUCLEOTIDE SEQUENCE [LARGE SCALE GENOMIC DNA]</scope>
    <source>
        <strain evidence="7 8">025E</strain>
    </source>
</reference>
<keyword evidence="3 5" id="KW-1133">Transmembrane helix</keyword>
<organism evidence="7 8">
    <name type="scientific">Trypanosoma conorhini</name>
    <dbReference type="NCBI Taxonomy" id="83891"/>
    <lineage>
        <taxon>Eukaryota</taxon>
        <taxon>Discoba</taxon>
        <taxon>Euglenozoa</taxon>
        <taxon>Kinetoplastea</taxon>
        <taxon>Metakinetoplastina</taxon>
        <taxon>Trypanosomatida</taxon>
        <taxon>Trypanosomatidae</taxon>
        <taxon>Trypanosoma</taxon>
    </lineage>
</organism>
<evidence type="ECO:0000256" key="2">
    <source>
        <dbReference type="ARBA" id="ARBA00022692"/>
    </source>
</evidence>
<feature type="region of interest" description="Disordered" evidence="6">
    <location>
        <begin position="266"/>
        <end position="294"/>
    </location>
</feature>